<proteinExistence type="predicted"/>
<dbReference type="EMBL" id="CP104013">
    <property type="protein sequence ID" value="UYP45959.1"/>
    <property type="molecule type" value="Genomic_DNA"/>
</dbReference>
<dbReference type="Pfam" id="PF00117">
    <property type="entry name" value="GATase"/>
    <property type="match status" value="1"/>
</dbReference>
<keyword evidence="3" id="KW-0436">Ligase</keyword>
<dbReference type="InterPro" id="IPR044992">
    <property type="entry name" value="ChyE-like"/>
</dbReference>
<name>A0ABY6HU24_9ARCH</name>
<evidence type="ECO:0000313" key="4">
    <source>
        <dbReference type="Proteomes" id="UP001208689"/>
    </source>
</evidence>
<dbReference type="PROSITE" id="PS51273">
    <property type="entry name" value="GATASE_TYPE_1"/>
    <property type="match status" value="1"/>
</dbReference>
<reference evidence="3" key="1">
    <citation type="submission" date="2022-09" db="EMBL/GenBank/DDBJ databases">
        <title>Actin cytoskeleton and complex cell architecture in an #Asgard archaeon.</title>
        <authorList>
            <person name="Ponce Toledo R.I."/>
            <person name="Schleper C."/>
            <person name="Rodrigues Oliveira T."/>
            <person name="Wollweber F."/>
            <person name="Xu J."/>
            <person name="Rittmann S."/>
            <person name="Klingl A."/>
            <person name="Pilhofer M."/>
        </authorList>
    </citation>
    <scope>NUCLEOTIDE SEQUENCE</scope>
    <source>
        <strain evidence="3">B-35</strain>
    </source>
</reference>
<dbReference type="InterPro" id="IPR029062">
    <property type="entry name" value="Class_I_gatase-like"/>
</dbReference>
<dbReference type="PANTHER" id="PTHR42695">
    <property type="entry name" value="GLUTAMINE AMIDOTRANSFERASE YLR126C-RELATED"/>
    <property type="match status" value="1"/>
</dbReference>
<dbReference type="InterPro" id="IPR017926">
    <property type="entry name" value="GATASE"/>
</dbReference>
<keyword evidence="1" id="KW-0812">Transmembrane</keyword>
<keyword evidence="4" id="KW-1185">Reference proteome</keyword>
<evidence type="ECO:0000259" key="2">
    <source>
        <dbReference type="Pfam" id="PF00117"/>
    </source>
</evidence>
<keyword evidence="1" id="KW-0472">Membrane</keyword>
<feature type="domain" description="Glutamine amidotransferase" evidence="2">
    <location>
        <begin position="45"/>
        <end position="192"/>
    </location>
</feature>
<gene>
    <name evidence="3" type="ORF">NEF87_002244</name>
</gene>
<sequence length="208" mass="24070">MKKLVIIDCYEKIITPHRDKGFQNAFNNLDNLNWEYIRYEELINPSKYTLALESDGIIISGSQLNIPDPSTQEKMSLLIKLVKEYSKPILGICFGLQLIGYIFGFIIQKMENPEAEWDKEITLTCQPPFALLDDQTIEVDVHHAYEIQYIPELEEIFTCHASTEACKVEVITHRSRPIYGVQFHPETYKSEKIVESGKELLRKFVALL</sequence>
<dbReference type="Proteomes" id="UP001208689">
    <property type="component" value="Chromosome"/>
</dbReference>
<evidence type="ECO:0000256" key="1">
    <source>
        <dbReference type="SAM" id="Phobius"/>
    </source>
</evidence>
<keyword evidence="1" id="KW-1133">Transmembrane helix</keyword>
<protein>
    <submittedName>
        <fullName evidence="3">Carbamoyl-phosphate synthase small chain</fullName>
        <ecNumber evidence="3">6.3.5.5</ecNumber>
    </submittedName>
</protein>
<dbReference type="GO" id="GO:0004088">
    <property type="term" value="F:carbamoyl-phosphate synthase (glutamine-hydrolyzing) activity"/>
    <property type="evidence" value="ECO:0007669"/>
    <property type="project" value="UniProtKB-EC"/>
</dbReference>
<feature type="transmembrane region" description="Helical" evidence="1">
    <location>
        <begin position="89"/>
        <end position="107"/>
    </location>
</feature>
<dbReference type="PANTHER" id="PTHR42695:SF5">
    <property type="entry name" value="GLUTAMINE AMIDOTRANSFERASE YLR126C-RELATED"/>
    <property type="match status" value="1"/>
</dbReference>
<dbReference type="EC" id="6.3.5.5" evidence="3"/>
<dbReference type="Gene3D" id="3.40.50.880">
    <property type="match status" value="1"/>
</dbReference>
<accession>A0ABY6HU24</accession>
<dbReference type="SUPFAM" id="SSF52317">
    <property type="entry name" value="Class I glutamine amidotransferase-like"/>
    <property type="match status" value="1"/>
</dbReference>
<evidence type="ECO:0000313" key="3">
    <source>
        <dbReference type="EMBL" id="UYP45959.1"/>
    </source>
</evidence>
<organism evidence="3 4">
    <name type="scientific">Candidatus Lokiarchaeum ossiferum</name>
    <dbReference type="NCBI Taxonomy" id="2951803"/>
    <lineage>
        <taxon>Archaea</taxon>
        <taxon>Promethearchaeati</taxon>
        <taxon>Promethearchaeota</taxon>
        <taxon>Promethearchaeia</taxon>
        <taxon>Promethearchaeales</taxon>
        <taxon>Promethearchaeaceae</taxon>
        <taxon>Candidatus Lokiarchaeum</taxon>
    </lineage>
</organism>